<evidence type="ECO:0000256" key="1">
    <source>
        <dbReference type="SAM" id="MobiDB-lite"/>
    </source>
</evidence>
<dbReference type="KEGG" id="spar:SPRG_17118"/>
<keyword evidence="3" id="KW-1185">Reference proteome</keyword>
<dbReference type="RefSeq" id="XP_012211846.1">
    <property type="nucleotide sequence ID" value="XM_012356456.1"/>
</dbReference>
<dbReference type="EMBL" id="KK583660">
    <property type="protein sequence ID" value="KDO17447.1"/>
    <property type="molecule type" value="Genomic_DNA"/>
</dbReference>
<name>A0A067BRZ6_SAPPC</name>
<reference evidence="2 3" key="1">
    <citation type="journal article" date="2013" name="PLoS Genet.">
        <title>Distinctive expansion of potential virulence genes in the genome of the oomycete fish pathogen Saprolegnia parasitica.</title>
        <authorList>
            <person name="Jiang R.H."/>
            <person name="de Bruijn I."/>
            <person name="Haas B.J."/>
            <person name="Belmonte R."/>
            <person name="Lobach L."/>
            <person name="Christie J."/>
            <person name="van den Ackerveken G."/>
            <person name="Bottin A."/>
            <person name="Bulone V."/>
            <person name="Diaz-Moreno S.M."/>
            <person name="Dumas B."/>
            <person name="Fan L."/>
            <person name="Gaulin E."/>
            <person name="Govers F."/>
            <person name="Grenville-Briggs L.J."/>
            <person name="Horner N.R."/>
            <person name="Levin J.Z."/>
            <person name="Mammella M."/>
            <person name="Meijer H.J."/>
            <person name="Morris P."/>
            <person name="Nusbaum C."/>
            <person name="Oome S."/>
            <person name="Phillips A.J."/>
            <person name="van Rooyen D."/>
            <person name="Rzeszutek E."/>
            <person name="Saraiva M."/>
            <person name="Secombes C.J."/>
            <person name="Seidl M.F."/>
            <person name="Snel B."/>
            <person name="Stassen J.H."/>
            <person name="Sykes S."/>
            <person name="Tripathy S."/>
            <person name="van den Berg H."/>
            <person name="Vega-Arreguin J.C."/>
            <person name="Wawra S."/>
            <person name="Young S.K."/>
            <person name="Zeng Q."/>
            <person name="Dieguez-Uribeondo J."/>
            <person name="Russ C."/>
            <person name="Tyler B.M."/>
            <person name="van West P."/>
        </authorList>
    </citation>
    <scope>NUCLEOTIDE SEQUENCE [LARGE SCALE GENOMIC DNA]</scope>
    <source>
        <strain evidence="2 3">CBS 223.65</strain>
    </source>
</reference>
<evidence type="ECO:0000313" key="2">
    <source>
        <dbReference type="EMBL" id="KDO17447.1"/>
    </source>
</evidence>
<dbReference type="GeneID" id="24138678"/>
<organism evidence="2 3">
    <name type="scientific">Saprolegnia parasitica (strain CBS 223.65)</name>
    <dbReference type="NCBI Taxonomy" id="695850"/>
    <lineage>
        <taxon>Eukaryota</taxon>
        <taxon>Sar</taxon>
        <taxon>Stramenopiles</taxon>
        <taxon>Oomycota</taxon>
        <taxon>Saprolegniomycetes</taxon>
        <taxon>Saprolegniales</taxon>
        <taxon>Saprolegniaceae</taxon>
        <taxon>Saprolegnia</taxon>
    </lineage>
</organism>
<proteinExistence type="predicted"/>
<gene>
    <name evidence="2" type="ORF">SPRG_17118</name>
</gene>
<dbReference type="VEuPathDB" id="FungiDB:SPRG_17118"/>
<evidence type="ECO:0000313" key="3">
    <source>
        <dbReference type="Proteomes" id="UP000030745"/>
    </source>
</evidence>
<accession>A0A067BRZ6</accession>
<dbReference type="Proteomes" id="UP000030745">
    <property type="component" value="Unassembled WGS sequence"/>
</dbReference>
<sequence length="80" mass="8966">MWSTSSFLPWKVTCGRVTWSSGQSLKGRKCEGRDSCKNPGHGQKRTHFTPNEPLDPTIIKYINESLGGLQKQFIQLEATA</sequence>
<feature type="region of interest" description="Disordered" evidence="1">
    <location>
        <begin position="22"/>
        <end position="51"/>
    </location>
</feature>
<protein>
    <submittedName>
        <fullName evidence="2">Uncharacterized protein</fullName>
    </submittedName>
</protein>
<dbReference type="AlphaFoldDB" id="A0A067BRZ6"/>